<feature type="transmembrane region" description="Helical" evidence="1">
    <location>
        <begin position="21"/>
        <end position="40"/>
    </location>
</feature>
<reference evidence="2 3" key="1">
    <citation type="submission" date="2020-04" db="EMBL/GenBank/DDBJ databases">
        <title>Description of novel Gluconacetobacter.</title>
        <authorList>
            <person name="Sombolestani A."/>
        </authorList>
    </citation>
    <scope>NUCLEOTIDE SEQUENCE [LARGE SCALE GENOMIC DNA]</scope>
    <source>
        <strain evidence="2 3">LMG 19747</strain>
    </source>
</reference>
<name>A0A7W4IE69_9PROT</name>
<dbReference type="AlphaFoldDB" id="A0A7W4IE69"/>
<protein>
    <submittedName>
        <fullName evidence="2">Uncharacterized protein</fullName>
    </submittedName>
</protein>
<keyword evidence="1" id="KW-0812">Transmembrane</keyword>
<organism evidence="2 3">
    <name type="scientific">Gluconacetobacter sacchari</name>
    <dbReference type="NCBI Taxonomy" id="92759"/>
    <lineage>
        <taxon>Bacteria</taxon>
        <taxon>Pseudomonadati</taxon>
        <taxon>Pseudomonadota</taxon>
        <taxon>Alphaproteobacteria</taxon>
        <taxon>Acetobacterales</taxon>
        <taxon>Acetobacteraceae</taxon>
        <taxon>Gluconacetobacter</taxon>
    </lineage>
</organism>
<comment type="caution">
    <text evidence="2">The sequence shown here is derived from an EMBL/GenBank/DDBJ whole genome shotgun (WGS) entry which is preliminary data.</text>
</comment>
<evidence type="ECO:0000256" key="1">
    <source>
        <dbReference type="SAM" id="Phobius"/>
    </source>
</evidence>
<keyword evidence="1" id="KW-1133">Transmembrane helix</keyword>
<proteinExistence type="predicted"/>
<dbReference type="Proteomes" id="UP000589085">
    <property type="component" value="Unassembled WGS sequence"/>
</dbReference>
<keyword evidence="1" id="KW-0472">Membrane</keyword>
<evidence type="ECO:0000313" key="2">
    <source>
        <dbReference type="EMBL" id="MBB2161210.1"/>
    </source>
</evidence>
<dbReference type="RefSeq" id="WP_182998043.1">
    <property type="nucleotide sequence ID" value="NZ_JABEQJ010000017.1"/>
</dbReference>
<dbReference type="EMBL" id="JABEQJ010000017">
    <property type="protein sequence ID" value="MBB2161210.1"/>
    <property type="molecule type" value="Genomic_DNA"/>
</dbReference>
<evidence type="ECO:0000313" key="3">
    <source>
        <dbReference type="Proteomes" id="UP000589085"/>
    </source>
</evidence>
<gene>
    <name evidence="2" type="ORF">HLH48_13685</name>
</gene>
<sequence>MTPLELWSRLRTRFMVLSLRMRLGTGIGAIVGVGAVWWAMTPGLDGRLMAAERAQYPHGRRFVINHDGLTSWGGCMQGAVHYPLSTGASRIGSSPRDVEWFPDSGVTAASGHAFLFSAWPKGRTPPLEQDLTARGILTETPVPLDRDGRDPDGHRIVREETMLLYLVRPWDARMTFCTNYAVPSFRPLTNPGSIESGGRFLPSRLSDQTVPDDPGVMVPRQVQWATSQVAGFVVTDTPETLDHAVRRIGSDGEIYYTAIVGMRRHLPGWMRTPVFRAAYGGAAGIDPDRLHPVETAFRVQDGRLTWDSEQPRLTPGDPE</sequence>
<accession>A0A7W4IE69</accession>